<dbReference type="STRING" id="425264.A0A3G2S2F5"/>
<proteinExistence type="predicted"/>
<evidence type="ECO:0000256" key="2">
    <source>
        <dbReference type="SAM" id="SignalP"/>
    </source>
</evidence>
<feature type="compositionally biased region" description="Polar residues" evidence="1">
    <location>
        <begin position="203"/>
        <end position="212"/>
    </location>
</feature>
<feature type="compositionally biased region" description="Basic and acidic residues" evidence="1">
    <location>
        <begin position="214"/>
        <end position="223"/>
    </location>
</feature>
<keyword evidence="2" id="KW-0732">Signal</keyword>
<evidence type="ECO:0000256" key="1">
    <source>
        <dbReference type="SAM" id="MobiDB-lite"/>
    </source>
</evidence>
<feature type="compositionally biased region" description="Polar residues" evidence="1">
    <location>
        <begin position="261"/>
        <end position="272"/>
    </location>
</feature>
<feature type="chain" id="PRO_5018195943" description="ER membrane protein complex subunit 10" evidence="2">
    <location>
        <begin position="21"/>
        <end position="288"/>
    </location>
</feature>
<organism evidence="3 4">
    <name type="scientific">Malassezia restricta (strain ATCC 96810 / NBRC 103918 / CBS 7877)</name>
    <name type="common">Seborrheic dermatitis infection agent</name>
    <dbReference type="NCBI Taxonomy" id="425264"/>
    <lineage>
        <taxon>Eukaryota</taxon>
        <taxon>Fungi</taxon>
        <taxon>Dikarya</taxon>
        <taxon>Basidiomycota</taxon>
        <taxon>Ustilaginomycotina</taxon>
        <taxon>Malasseziomycetes</taxon>
        <taxon>Malasseziales</taxon>
        <taxon>Malasseziaceae</taxon>
        <taxon>Malassezia</taxon>
    </lineage>
</organism>
<dbReference type="Proteomes" id="UP000269793">
    <property type="component" value="Chromosome II"/>
</dbReference>
<dbReference type="AlphaFoldDB" id="A0A3G2S2F5"/>
<feature type="region of interest" description="Disordered" evidence="1">
    <location>
        <begin position="252"/>
        <end position="288"/>
    </location>
</feature>
<evidence type="ECO:0008006" key="5">
    <source>
        <dbReference type="Google" id="ProtNLM"/>
    </source>
</evidence>
<protein>
    <recommendedName>
        <fullName evidence="5">ER membrane protein complex subunit 10</fullName>
    </recommendedName>
</protein>
<keyword evidence="4" id="KW-1185">Reference proteome</keyword>
<gene>
    <name evidence="3" type="ORF">DNF11_1283</name>
</gene>
<feature type="region of interest" description="Disordered" evidence="1">
    <location>
        <begin position="202"/>
        <end position="223"/>
    </location>
</feature>
<evidence type="ECO:0000313" key="3">
    <source>
        <dbReference type="EMBL" id="AYO42233.1"/>
    </source>
</evidence>
<dbReference type="VEuPathDB" id="FungiDB:DNF11_1283"/>
<dbReference type="CDD" id="cd22209">
    <property type="entry name" value="EMC10"/>
    <property type="match status" value="1"/>
</dbReference>
<sequence length="288" mass="31343">MRSWPLVTCALSVLNVVASAADARLSEYSMLHRVLDHTDASSMSGPWSPRALIQVPATLEAGPQVKYQGVDDHLAIEEASSNALYQVKIVSGNVFELPNDEYEKALSDDGFVSYTKLCQLQVQQEGASLPDALKLHMMRIPSDAGTKLAIAGVVYAVEQDADMDLNACPVFANKGMPAIYARSFNTELRLMLPETLSGYVHIPSTNETTQSAGKDGKGSKNTREQPKNLVEFLQRYWIYLLPLLILFAMPAAEEPPAPPSSDKNTGRRQQGRVQPGPAAKAASSGMRH</sequence>
<feature type="signal peptide" evidence="2">
    <location>
        <begin position="1"/>
        <end position="20"/>
    </location>
</feature>
<name>A0A3G2S2F5_MALR7</name>
<dbReference type="EMBL" id="CP033149">
    <property type="protein sequence ID" value="AYO42233.1"/>
    <property type="molecule type" value="Genomic_DNA"/>
</dbReference>
<accession>A0A3G2S2F5</accession>
<dbReference type="OrthoDB" id="1894652at2759"/>
<reference evidence="3 4" key="1">
    <citation type="submission" date="2018-10" db="EMBL/GenBank/DDBJ databases">
        <title>Complete genome sequence of Malassezia restricta CBS 7877.</title>
        <authorList>
            <person name="Morand S.C."/>
            <person name="Bertignac M."/>
            <person name="Iltis A."/>
            <person name="Kolder I."/>
            <person name="Pirovano W."/>
            <person name="Jourdain R."/>
            <person name="Clavaud C."/>
        </authorList>
    </citation>
    <scope>NUCLEOTIDE SEQUENCE [LARGE SCALE GENOMIC DNA]</scope>
    <source>
        <strain evidence="3 4">CBS 7877</strain>
    </source>
</reference>
<evidence type="ECO:0000313" key="4">
    <source>
        <dbReference type="Proteomes" id="UP000269793"/>
    </source>
</evidence>